<comment type="subcellular location">
    <subcellularLocation>
        <location evidence="1 10">Cell outer membrane</location>
        <topology evidence="1 10">Multi-pass membrane protein</topology>
    </subcellularLocation>
</comment>
<evidence type="ECO:0000259" key="13">
    <source>
        <dbReference type="Pfam" id="PF07715"/>
    </source>
</evidence>
<keyword evidence="3 10" id="KW-1134">Transmembrane beta strand</keyword>
<dbReference type="InterPro" id="IPR036942">
    <property type="entry name" value="Beta-barrel_TonB_sf"/>
</dbReference>
<keyword evidence="9 10" id="KW-0998">Cell outer membrane</keyword>
<evidence type="ECO:0000256" key="5">
    <source>
        <dbReference type="ARBA" id="ARBA00022729"/>
    </source>
</evidence>
<evidence type="ECO:0000259" key="12">
    <source>
        <dbReference type="Pfam" id="PF00593"/>
    </source>
</evidence>
<feature type="domain" description="TonB-dependent receptor-like beta-barrel" evidence="12">
    <location>
        <begin position="240"/>
        <end position="682"/>
    </location>
</feature>
<evidence type="ECO:0000256" key="10">
    <source>
        <dbReference type="PROSITE-ProRule" id="PRU01360"/>
    </source>
</evidence>
<organism evidence="14">
    <name type="scientific">uncultured Dysgonomonas sp</name>
    <dbReference type="NCBI Taxonomy" id="206096"/>
    <lineage>
        <taxon>Bacteria</taxon>
        <taxon>Pseudomonadati</taxon>
        <taxon>Bacteroidota</taxon>
        <taxon>Bacteroidia</taxon>
        <taxon>Bacteroidales</taxon>
        <taxon>Dysgonomonadaceae</taxon>
        <taxon>Dysgonomonas</taxon>
        <taxon>environmental samples</taxon>
    </lineage>
</organism>
<sequence length="719" mass="82267">MHIRIIRVMLLLVFVLPLYSQESDSIKQVELESITITATSYKTSSKLNSALSIEVAEKDFLRSHFTGNLIQALEHIPGVRSMDIGSGFSKPMIRGMGFNRISVTENGIKQEGQQWGSDHGLEIDAFNIERVTVRKGPSSLLYGSDAMGGVVEITQGPPPFDNQIFGEAMILGKSVNETFGGSVLLGLKKNAWYTKFRYSEQRFGDYRIPTDTIVYLTQKVPIYNRKLKNTAGIERNISSYTEYRSGKYYSNYSISNAYQKIGFFPGAHGIPDIYRVQDDGDDRNIELPYSKVNHLKITSRQQYIWDKLIGYWDVGYQKNHREEWSKFHTHYGTQAPPDKNPDQELVFTLDTYSSSIKLKTIASATWEYNVGLDIQYQQNRISGYSFLLPKYNRFTSGVFGLATWRPSQQLSFSGGIRYDHGNIDISAYNDPYLETYLQEMGYEDELIKQYKWRSYPVNRNFGDFSGSLGIIWNPNIYHLVKANIGHSFRLPGANELAANGVHHGTFRHEQGDPSLNSERGWQLDASYLYENKSIAFSIAPFFSWFSNYIFLKPTGEWSVLPHAGQIYRYTGAEAIFAGTEISFSIDLFPHLNYSFTGEYVYTYNLDENTPLSFSPPASMRNTITWKKNQFQIHAELYSIANQNRVSKNERPTSGTNLINLGGNISIPIYNKMVDISLSMRNLLNNKYYNHLSFYRKVEIPEPGRNFQLSIKIPFKSKLK</sequence>
<keyword evidence="4 10" id="KW-0812">Transmembrane</keyword>
<evidence type="ECO:0000256" key="1">
    <source>
        <dbReference type="ARBA" id="ARBA00004571"/>
    </source>
</evidence>
<dbReference type="AlphaFoldDB" id="A0A212J6J5"/>
<dbReference type="InterPro" id="IPR000531">
    <property type="entry name" value="Beta-barrel_TonB"/>
</dbReference>
<dbReference type="EMBL" id="FLUL01000001">
    <property type="protein sequence ID" value="SBV95081.1"/>
    <property type="molecule type" value="Genomic_DNA"/>
</dbReference>
<keyword evidence="2 10" id="KW-0813">Transport</keyword>
<dbReference type="SUPFAM" id="SSF56935">
    <property type="entry name" value="Porins"/>
    <property type="match status" value="1"/>
</dbReference>
<keyword evidence="5" id="KW-0732">Signal</keyword>
<dbReference type="Pfam" id="PF07715">
    <property type="entry name" value="Plug"/>
    <property type="match status" value="1"/>
</dbReference>
<evidence type="ECO:0000313" key="14">
    <source>
        <dbReference type="EMBL" id="SBV95081.1"/>
    </source>
</evidence>
<evidence type="ECO:0008006" key="15">
    <source>
        <dbReference type="Google" id="ProtNLM"/>
    </source>
</evidence>
<dbReference type="GO" id="GO:0044718">
    <property type="term" value="P:siderophore transmembrane transport"/>
    <property type="evidence" value="ECO:0007669"/>
    <property type="project" value="TreeGrafter"/>
</dbReference>
<dbReference type="Gene3D" id="2.170.130.10">
    <property type="entry name" value="TonB-dependent receptor, plug domain"/>
    <property type="match status" value="1"/>
</dbReference>
<evidence type="ECO:0000256" key="4">
    <source>
        <dbReference type="ARBA" id="ARBA00022692"/>
    </source>
</evidence>
<reference evidence="14" key="1">
    <citation type="submission" date="2016-04" db="EMBL/GenBank/DDBJ databases">
        <authorList>
            <person name="Evans L.H."/>
            <person name="Alamgir A."/>
            <person name="Owens N."/>
            <person name="Weber N.D."/>
            <person name="Virtaneva K."/>
            <person name="Barbian K."/>
            <person name="Babar A."/>
            <person name="Rosenke K."/>
        </authorList>
    </citation>
    <scope>NUCLEOTIDE SEQUENCE</scope>
    <source>
        <strain evidence="14">86-2</strain>
    </source>
</reference>
<feature type="domain" description="TonB-dependent receptor plug" evidence="13">
    <location>
        <begin position="47"/>
        <end position="150"/>
    </location>
</feature>
<proteinExistence type="inferred from homology"/>
<dbReference type="Gene3D" id="2.40.170.20">
    <property type="entry name" value="TonB-dependent receptor, beta-barrel domain"/>
    <property type="match status" value="1"/>
</dbReference>
<dbReference type="GO" id="GO:0009279">
    <property type="term" value="C:cell outer membrane"/>
    <property type="evidence" value="ECO:0007669"/>
    <property type="project" value="UniProtKB-SubCell"/>
</dbReference>
<dbReference type="RefSeq" id="WP_296947474.1">
    <property type="nucleotide sequence ID" value="NZ_LT599021.1"/>
</dbReference>
<accession>A0A212J6J5</accession>
<dbReference type="PANTHER" id="PTHR30069:SF29">
    <property type="entry name" value="HEMOGLOBIN AND HEMOGLOBIN-HAPTOGLOBIN-BINDING PROTEIN 1-RELATED"/>
    <property type="match status" value="1"/>
</dbReference>
<evidence type="ECO:0000256" key="3">
    <source>
        <dbReference type="ARBA" id="ARBA00022452"/>
    </source>
</evidence>
<evidence type="ECO:0000256" key="11">
    <source>
        <dbReference type="RuleBase" id="RU003357"/>
    </source>
</evidence>
<protein>
    <recommendedName>
        <fullName evidence="15">TonB-dependent receptor</fullName>
    </recommendedName>
</protein>
<gene>
    <name evidence="14" type="ORF">KL86DYS2_10845</name>
</gene>
<dbReference type="Pfam" id="PF00593">
    <property type="entry name" value="TonB_dep_Rec_b-barrel"/>
    <property type="match status" value="1"/>
</dbReference>
<evidence type="ECO:0000256" key="6">
    <source>
        <dbReference type="ARBA" id="ARBA00023077"/>
    </source>
</evidence>
<dbReference type="PANTHER" id="PTHR30069">
    <property type="entry name" value="TONB-DEPENDENT OUTER MEMBRANE RECEPTOR"/>
    <property type="match status" value="1"/>
</dbReference>
<keyword evidence="7 10" id="KW-0472">Membrane</keyword>
<keyword evidence="6 11" id="KW-0798">TonB box</keyword>
<dbReference type="GO" id="GO:0015344">
    <property type="term" value="F:siderophore uptake transmembrane transporter activity"/>
    <property type="evidence" value="ECO:0007669"/>
    <property type="project" value="TreeGrafter"/>
</dbReference>
<dbReference type="InterPro" id="IPR037066">
    <property type="entry name" value="Plug_dom_sf"/>
</dbReference>
<comment type="similarity">
    <text evidence="10 11">Belongs to the TonB-dependent receptor family.</text>
</comment>
<keyword evidence="8" id="KW-0675">Receptor</keyword>
<evidence type="ECO:0000256" key="8">
    <source>
        <dbReference type="ARBA" id="ARBA00023170"/>
    </source>
</evidence>
<name>A0A212J6J5_9BACT</name>
<evidence type="ECO:0000256" key="2">
    <source>
        <dbReference type="ARBA" id="ARBA00022448"/>
    </source>
</evidence>
<dbReference type="InterPro" id="IPR012910">
    <property type="entry name" value="Plug_dom"/>
</dbReference>
<dbReference type="PROSITE" id="PS52016">
    <property type="entry name" value="TONB_DEPENDENT_REC_3"/>
    <property type="match status" value="1"/>
</dbReference>
<evidence type="ECO:0000256" key="9">
    <source>
        <dbReference type="ARBA" id="ARBA00023237"/>
    </source>
</evidence>
<evidence type="ECO:0000256" key="7">
    <source>
        <dbReference type="ARBA" id="ARBA00023136"/>
    </source>
</evidence>
<dbReference type="InterPro" id="IPR039426">
    <property type="entry name" value="TonB-dep_rcpt-like"/>
</dbReference>